<dbReference type="AlphaFoldDB" id="A0A415N0J0"/>
<accession>A0A415N0J0</accession>
<evidence type="ECO:0000256" key="1">
    <source>
        <dbReference type="SAM" id="SignalP"/>
    </source>
</evidence>
<name>A0A415N0J0_9BACE</name>
<protein>
    <submittedName>
        <fullName evidence="2">DUF5043 domain-containing protein</fullName>
    </submittedName>
</protein>
<dbReference type="Proteomes" id="UP000285013">
    <property type="component" value="Unassembled WGS sequence"/>
</dbReference>
<comment type="caution">
    <text evidence="2">The sequence shown here is derived from an EMBL/GenBank/DDBJ whole genome shotgun (WGS) entry which is preliminary data.</text>
</comment>
<gene>
    <name evidence="2" type="ORF">DWZ95_19125</name>
</gene>
<dbReference type="InterPro" id="IPR032242">
    <property type="entry name" value="DUF5043"/>
</dbReference>
<keyword evidence="1" id="KW-0732">Signal</keyword>
<feature type="signal peptide" evidence="1">
    <location>
        <begin position="1"/>
        <end position="25"/>
    </location>
</feature>
<dbReference type="EMBL" id="QRPE01000029">
    <property type="protein sequence ID" value="RHL88388.1"/>
    <property type="molecule type" value="Genomic_DNA"/>
</dbReference>
<evidence type="ECO:0000313" key="2">
    <source>
        <dbReference type="EMBL" id="RHL88388.1"/>
    </source>
</evidence>
<dbReference type="Pfam" id="PF16446">
    <property type="entry name" value="DUF5043"/>
    <property type="match status" value="1"/>
</dbReference>
<organism evidence="2 3">
    <name type="scientific">Bacteroides intestinalis</name>
    <dbReference type="NCBI Taxonomy" id="329854"/>
    <lineage>
        <taxon>Bacteria</taxon>
        <taxon>Pseudomonadati</taxon>
        <taxon>Bacteroidota</taxon>
        <taxon>Bacteroidia</taxon>
        <taxon>Bacteroidales</taxon>
        <taxon>Bacteroidaceae</taxon>
        <taxon>Bacteroides</taxon>
    </lineage>
</organism>
<evidence type="ECO:0000313" key="3">
    <source>
        <dbReference type="Proteomes" id="UP000285013"/>
    </source>
</evidence>
<sequence length="185" mass="21515">MSVRVKMKTLILAISTLFCVAYLHAQTNYYATTKTFNQDGYIYQCDVRASGFVTLYNKSNKWIKVYPVYKSTGESFAQTDAGIELFEDDTWTRSKRFSIVNAAFSDSEKQKVKGHDFNIIMYINSSTGRVDEVSFEFHKSDPFAAIPISVYRKIEIELKKDIWFTLTAEGKMLSYIFYWWAQEPQ</sequence>
<proteinExistence type="predicted"/>
<feature type="chain" id="PRO_5019121572" evidence="1">
    <location>
        <begin position="26"/>
        <end position="185"/>
    </location>
</feature>
<reference evidence="2 3" key="1">
    <citation type="submission" date="2018-08" db="EMBL/GenBank/DDBJ databases">
        <title>A genome reference for cultivated species of the human gut microbiota.</title>
        <authorList>
            <person name="Zou Y."/>
            <person name="Xue W."/>
            <person name="Luo G."/>
        </authorList>
    </citation>
    <scope>NUCLEOTIDE SEQUENCE [LARGE SCALE GENOMIC DNA]</scope>
    <source>
        <strain evidence="2 3">AF36-16BH</strain>
    </source>
</reference>